<sequence length="207" mass="22830">MNKRKNMAVVVCLAMCLGAQGQNEINVKSLAEGDLLFCVAENGNNITDVTTGLDGKQIDHVAIFHKDKGAAFALEAIHQGVCLTPIDSFMARRQTVVVAQLKDTTGVARSVERAKQFIGTPYDFNFMPSDSAMYCSELVQKCYRTPHGELVFNPIPMSFHDKTGKVTAYWKEYYGRQGLEVPEGKPGSNPGNLSRSEKIVVRGKLRQ</sequence>
<organism evidence="2 3">
    <name type="scientific">Xylanibacter brevis</name>
    <dbReference type="NCBI Taxonomy" id="83231"/>
    <lineage>
        <taxon>Bacteria</taxon>
        <taxon>Pseudomonadati</taxon>
        <taxon>Bacteroidota</taxon>
        <taxon>Bacteroidia</taxon>
        <taxon>Bacteroidales</taxon>
        <taxon>Prevotellaceae</taxon>
        <taxon>Xylanibacter</taxon>
    </lineage>
</organism>
<name>A0ABS9CFS9_9BACT</name>
<dbReference type="Pfam" id="PF05708">
    <property type="entry name" value="Peptidase_C92"/>
    <property type="match status" value="1"/>
</dbReference>
<proteinExistence type="predicted"/>
<accession>A0ABS9CFS9</accession>
<keyword evidence="3" id="KW-1185">Reference proteome</keyword>
<dbReference type="InterPro" id="IPR038765">
    <property type="entry name" value="Papain-like_cys_pep_sf"/>
</dbReference>
<dbReference type="InterPro" id="IPR024453">
    <property type="entry name" value="Peptidase_C92"/>
</dbReference>
<evidence type="ECO:0008006" key="4">
    <source>
        <dbReference type="Google" id="ProtNLM"/>
    </source>
</evidence>
<evidence type="ECO:0000313" key="2">
    <source>
        <dbReference type="EMBL" id="MCF2563440.1"/>
    </source>
</evidence>
<dbReference type="Proteomes" id="UP001200470">
    <property type="component" value="Unassembled WGS sequence"/>
</dbReference>
<protein>
    <recommendedName>
        <fullName evidence="4">Permuted papain-like amidase YaeF/Yiix C92 family enzyme</fullName>
    </recommendedName>
</protein>
<dbReference type="EMBL" id="JADYTN010000008">
    <property type="protein sequence ID" value="MCF2563440.1"/>
    <property type="molecule type" value="Genomic_DNA"/>
</dbReference>
<feature type="signal peptide" evidence="1">
    <location>
        <begin position="1"/>
        <end position="21"/>
    </location>
</feature>
<dbReference type="Gene3D" id="3.90.1720.10">
    <property type="entry name" value="endopeptidase domain like (from Nostoc punctiforme)"/>
    <property type="match status" value="1"/>
</dbReference>
<keyword evidence="1" id="KW-0732">Signal</keyword>
<feature type="chain" id="PRO_5046623581" description="Permuted papain-like amidase YaeF/Yiix C92 family enzyme" evidence="1">
    <location>
        <begin position="22"/>
        <end position="207"/>
    </location>
</feature>
<reference evidence="2 3" key="1">
    <citation type="submission" date="2020-12" db="EMBL/GenBank/DDBJ databases">
        <title>Whole genome sequences of gut porcine anaerobes.</title>
        <authorList>
            <person name="Kubasova T."/>
            <person name="Jahodarova E."/>
            <person name="Rychlik I."/>
        </authorList>
    </citation>
    <scope>NUCLEOTIDE SEQUENCE [LARGE SCALE GENOMIC DNA]</scope>
    <source>
        <strain evidence="2 3">An925</strain>
    </source>
</reference>
<evidence type="ECO:0000313" key="3">
    <source>
        <dbReference type="Proteomes" id="UP001200470"/>
    </source>
</evidence>
<gene>
    <name evidence="2" type="ORF">I6E12_04865</name>
</gene>
<dbReference type="RefSeq" id="WP_301637823.1">
    <property type="nucleotide sequence ID" value="NZ_JADYTN010000008.1"/>
</dbReference>
<dbReference type="SUPFAM" id="SSF54001">
    <property type="entry name" value="Cysteine proteinases"/>
    <property type="match status" value="1"/>
</dbReference>
<evidence type="ECO:0000256" key="1">
    <source>
        <dbReference type="SAM" id="SignalP"/>
    </source>
</evidence>
<comment type="caution">
    <text evidence="2">The sequence shown here is derived from an EMBL/GenBank/DDBJ whole genome shotgun (WGS) entry which is preliminary data.</text>
</comment>